<organism evidence="2 3">
    <name type="scientific">Larinioides sclopetarius</name>
    <dbReference type="NCBI Taxonomy" id="280406"/>
    <lineage>
        <taxon>Eukaryota</taxon>
        <taxon>Metazoa</taxon>
        <taxon>Ecdysozoa</taxon>
        <taxon>Arthropoda</taxon>
        <taxon>Chelicerata</taxon>
        <taxon>Arachnida</taxon>
        <taxon>Araneae</taxon>
        <taxon>Araneomorphae</taxon>
        <taxon>Entelegynae</taxon>
        <taxon>Araneoidea</taxon>
        <taxon>Araneidae</taxon>
        <taxon>Larinioides</taxon>
    </lineage>
</organism>
<feature type="compositionally biased region" description="Polar residues" evidence="1">
    <location>
        <begin position="74"/>
        <end position="99"/>
    </location>
</feature>
<protein>
    <recommendedName>
        <fullName evidence="4">MAP3K12-binding inhibitory protein 1</fullName>
    </recommendedName>
</protein>
<sequence>MNSLEPVIPAVESFLKELQHIDVIKTYSIEPSELNSSKLDEFQSMFLKFTQKVNDALALHKKTTENESVELPNVSKTNLDQPISTEDKNNSSSKNMQQLQVDETEIKRRINAFLSRKRKEVDEWNVQEFCSRPFVEEENPLWEQVDSCARVDAVFIPRFGSKSHVKVSKVENRWGPQTQIRNDPAKRIKTEPGLETETDTNDVTFENIQERLKIMEAHLKLKSDSSMRNSIFQRIKQLEDRILFLEGISPDYFHLSGPNYSSANKKSISEKEKVYSNWNVDDIQKRIQSLKETLKLKSCGEKRTAVG</sequence>
<gene>
    <name evidence="2" type="ORF">LARSCL_LOCUS5317</name>
</gene>
<proteinExistence type="predicted"/>
<name>A0AAV1ZFM3_9ARAC</name>
<comment type="caution">
    <text evidence="2">The sequence shown here is derived from an EMBL/GenBank/DDBJ whole genome shotgun (WGS) entry which is preliminary data.</text>
</comment>
<feature type="region of interest" description="Disordered" evidence="1">
    <location>
        <begin position="67"/>
        <end position="99"/>
    </location>
</feature>
<evidence type="ECO:0000313" key="2">
    <source>
        <dbReference type="EMBL" id="CAL1270468.1"/>
    </source>
</evidence>
<dbReference type="Proteomes" id="UP001497382">
    <property type="component" value="Unassembled WGS sequence"/>
</dbReference>
<evidence type="ECO:0000256" key="1">
    <source>
        <dbReference type="SAM" id="MobiDB-lite"/>
    </source>
</evidence>
<accession>A0AAV1ZFM3</accession>
<reference evidence="2 3" key="1">
    <citation type="submission" date="2024-04" db="EMBL/GenBank/DDBJ databases">
        <authorList>
            <person name="Rising A."/>
            <person name="Reimegard J."/>
            <person name="Sonavane S."/>
            <person name="Akerstrom W."/>
            <person name="Nylinder S."/>
            <person name="Hedman E."/>
            <person name="Kallberg Y."/>
        </authorList>
    </citation>
    <scope>NUCLEOTIDE SEQUENCE [LARGE SCALE GENOMIC DNA]</scope>
</reference>
<evidence type="ECO:0008006" key="4">
    <source>
        <dbReference type="Google" id="ProtNLM"/>
    </source>
</evidence>
<keyword evidence="3" id="KW-1185">Reference proteome</keyword>
<dbReference type="EMBL" id="CAXIEN010000048">
    <property type="protein sequence ID" value="CAL1270468.1"/>
    <property type="molecule type" value="Genomic_DNA"/>
</dbReference>
<evidence type="ECO:0000313" key="3">
    <source>
        <dbReference type="Proteomes" id="UP001497382"/>
    </source>
</evidence>
<dbReference type="AlphaFoldDB" id="A0AAV1ZFM3"/>